<protein>
    <submittedName>
        <fullName evidence="2">Uncharacterized protein</fullName>
    </submittedName>
</protein>
<feature type="transmembrane region" description="Helical" evidence="1">
    <location>
        <begin position="31"/>
        <end position="55"/>
    </location>
</feature>
<dbReference type="AlphaFoldDB" id="A0AAD1Y3R4"/>
<evidence type="ECO:0000313" key="3">
    <source>
        <dbReference type="Proteomes" id="UP001295684"/>
    </source>
</evidence>
<evidence type="ECO:0000256" key="1">
    <source>
        <dbReference type="SAM" id="Phobius"/>
    </source>
</evidence>
<gene>
    <name evidence="2" type="ORF">ECRASSUSDP1_LOCUS26406</name>
</gene>
<comment type="caution">
    <text evidence="2">The sequence shown here is derived from an EMBL/GenBank/DDBJ whole genome shotgun (WGS) entry which is preliminary data.</text>
</comment>
<sequence length="58" mass="6688">MMSNSYCLQKYLCLRILRVLGIGPFRLDQSISLMTILTACSLLSAIVWFMVLGFVDWR</sequence>
<accession>A0AAD1Y3R4</accession>
<keyword evidence="1" id="KW-0812">Transmembrane</keyword>
<keyword evidence="1" id="KW-0472">Membrane</keyword>
<dbReference type="Proteomes" id="UP001295684">
    <property type="component" value="Unassembled WGS sequence"/>
</dbReference>
<keyword evidence="1" id="KW-1133">Transmembrane helix</keyword>
<organism evidence="2 3">
    <name type="scientific">Euplotes crassus</name>
    <dbReference type="NCBI Taxonomy" id="5936"/>
    <lineage>
        <taxon>Eukaryota</taxon>
        <taxon>Sar</taxon>
        <taxon>Alveolata</taxon>
        <taxon>Ciliophora</taxon>
        <taxon>Intramacronucleata</taxon>
        <taxon>Spirotrichea</taxon>
        <taxon>Hypotrichia</taxon>
        <taxon>Euplotida</taxon>
        <taxon>Euplotidae</taxon>
        <taxon>Moneuplotes</taxon>
    </lineage>
</organism>
<reference evidence="2" key="1">
    <citation type="submission" date="2023-07" db="EMBL/GenBank/DDBJ databases">
        <authorList>
            <consortium name="AG Swart"/>
            <person name="Singh M."/>
            <person name="Singh A."/>
            <person name="Seah K."/>
            <person name="Emmerich C."/>
        </authorList>
    </citation>
    <scope>NUCLEOTIDE SEQUENCE</scope>
    <source>
        <strain evidence="2">DP1</strain>
    </source>
</reference>
<evidence type="ECO:0000313" key="2">
    <source>
        <dbReference type="EMBL" id="CAI2384866.1"/>
    </source>
</evidence>
<proteinExistence type="predicted"/>
<keyword evidence="3" id="KW-1185">Reference proteome</keyword>
<name>A0AAD1Y3R4_EUPCR</name>
<dbReference type="EMBL" id="CAMPGE010027215">
    <property type="protein sequence ID" value="CAI2384866.1"/>
    <property type="molecule type" value="Genomic_DNA"/>
</dbReference>